<proteinExistence type="predicted"/>
<accession>A0A7V8V4V7</accession>
<sequence>MFSSIKRREMTAKWFLRINVYDRINYLNSREASGTLRGNIDVKRFSAAILLLVLVVAGCEEAKSGLKGVQGKVTVDGQPAPEGSQVSFNMVGESYTFTTRTDAAGEYAYLPPPQAPLEPGEYEVAILPPPSQAIEDETGLSVEVKTKGAPKSYGKFSNPRSSGIKTTLGGDVITLDITVET</sequence>
<organism evidence="1 2">
    <name type="scientific">Bremerella alba</name>
    <dbReference type="NCBI Taxonomy" id="980252"/>
    <lineage>
        <taxon>Bacteria</taxon>
        <taxon>Pseudomonadati</taxon>
        <taxon>Planctomycetota</taxon>
        <taxon>Planctomycetia</taxon>
        <taxon>Pirellulales</taxon>
        <taxon>Pirellulaceae</taxon>
        <taxon>Bremerella</taxon>
    </lineage>
</organism>
<evidence type="ECO:0000313" key="1">
    <source>
        <dbReference type="EMBL" id="MBA2114985.1"/>
    </source>
</evidence>
<reference evidence="1 2" key="1">
    <citation type="submission" date="2020-05" db="EMBL/GenBank/DDBJ databases">
        <title>Bremerella alba sp. nov., a novel planctomycete isolated from the surface of the macroalga Fucus spiralis.</title>
        <authorList>
            <person name="Godinho O."/>
            <person name="Botelho R."/>
            <person name="Albuquerque L."/>
            <person name="Wiegand S."/>
            <person name="Da Costa M.S."/>
            <person name="Lobo-Da-Cunha A."/>
            <person name="Jogler C."/>
            <person name="Lage O.M."/>
        </authorList>
    </citation>
    <scope>NUCLEOTIDE SEQUENCE [LARGE SCALE GENOMIC DNA]</scope>
    <source>
        <strain evidence="1 2">FF15</strain>
    </source>
</reference>
<keyword evidence="2" id="KW-1185">Reference proteome</keyword>
<dbReference type="Proteomes" id="UP000551616">
    <property type="component" value="Unassembled WGS sequence"/>
</dbReference>
<dbReference type="AlphaFoldDB" id="A0A7V8V4V7"/>
<name>A0A7V8V4V7_9BACT</name>
<gene>
    <name evidence="1" type="ORF">HOV93_21570</name>
</gene>
<dbReference type="EMBL" id="JABRWO010000005">
    <property type="protein sequence ID" value="MBA2114985.1"/>
    <property type="molecule type" value="Genomic_DNA"/>
</dbReference>
<evidence type="ECO:0008006" key="3">
    <source>
        <dbReference type="Google" id="ProtNLM"/>
    </source>
</evidence>
<protein>
    <recommendedName>
        <fullName evidence="3">Carboxypeptidase regulatory-like domain-containing protein</fullName>
    </recommendedName>
</protein>
<comment type="caution">
    <text evidence="1">The sequence shown here is derived from an EMBL/GenBank/DDBJ whole genome shotgun (WGS) entry which is preliminary data.</text>
</comment>
<evidence type="ECO:0000313" key="2">
    <source>
        <dbReference type="Proteomes" id="UP000551616"/>
    </source>
</evidence>